<dbReference type="Pfam" id="PF08950">
    <property type="entry name" value="DUF1861"/>
    <property type="match status" value="1"/>
</dbReference>
<accession>A0A1H9YHI0</accession>
<dbReference type="RefSeq" id="WP_091348418.1">
    <property type="nucleotide sequence ID" value="NZ_FOIF01000003.1"/>
</dbReference>
<dbReference type="PANTHER" id="PTHR37036:SF2">
    <property type="entry name" value="DUF1861 FAMILY PROTEIN"/>
    <property type="match status" value="1"/>
</dbReference>
<evidence type="ECO:0008006" key="3">
    <source>
        <dbReference type="Google" id="ProtNLM"/>
    </source>
</evidence>
<dbReference type="OrthoDB" id="7544904at2"/>
<sequence length="313" mass="35808">MFWNSKAESVDELLNKYHIKNTTYKSERLIFEVKDDRDIYNITAPFDNEGESIIAGRVEKRDSENSEVMFFINRGNKWTPKEGSPVFNLQDPFITKIKNQLIFGGVEVYPTENDSLGYRTVFYRGANINSLEKFTVGPDMMKDIRLLELKDGRILVFTRPQGEIGGRGTIGYIIINSLEELTPQKILEARLFKNQFIKEEWGGANELINLNNGLVGVLGHIAKFDNEGNRHYYSMTFAFNPINGEITKMKIIATRSDFADGEYKRPDLKDVIFSGGILRKDNGKAELYCGVSDAEAHKVMIEDPFLEYEKIKI</sequence>
<dbReference type="SUPFAM" id="SSF75005">
    <property type="entry name" value="Arabinanase/levansucrase/invertase"/>
    <property type="match status" value="1"/>
</dbReference>
<evidence type="ECO:0000313" key="1">
    <source>
        <dbReference type="EMBL" id="SES68399.1"/>
    </source>
</evidence>
<dbReference type="PANTHER" id="PTHR37036">
    <property type="match status" value="1"/>
</dbReference>
<organism evidence="1 2">
    <name type="scientific">Anaerobranca gottschalkii DSM 13577</name>
    <dbReference type="NCBI Taxonomy" id="1120990"/>
    <lineage>
        <taxon>Bacteria</taxon>
        <taxon>Bacillati</taxon>
        <taxon>Bacillota</taxon>
        <taxon>Clostridia</taxon>
        <taxon>Eubacteriales</taxon>
        <taxon>Proteinivoracaceae</taxon>
        <taxon>Anaerobranca</taxon>
    </lineage>
</organism>
<dbReference type="InterPro" id="IPR023296">
    <property type="entry name" value="Glyco_hydro_beta-prop_sf"/>
</dbReference>
<protein>
    <recommendedName>
        <fullName evidence="3">DUF1861 family protein</fullName>
    </recommendedName>
</protein>
<gene>
    <name evidence="1" type="ORF">SAMN03080614_100322</name>
</gene>
<dbReference type="Proteomes" id="UP000243819">
    <property type="component" value="Unassembled WGS sequence"/>
</dbReference>
<dbReference type="InterPro" id="IPR015045">
    <property type="entry name" value="MPT-1-like_LmxM"/>
</dbReference>
<proteinExistence type="predicted"/>
<reference evidence="2" key="1">
    <citation type="submission" date="2016-10" db="EMBL/GenBank/DDBJ databases">
        <authorList>
            <person name="Varghese N."/>
            <person name="Submissions S."/>
        </authorList>
    </citation>
    <scope>NUCLEOTIDE SEQUENCE [LARGE SCALE GENOMIC DNA]</scope>
    <source>
        <strain evidence="2">DSM 13577</strain>
    </source>
</reference>
<name>A0A1H9YHI0_9FIRM</name>
<dbReference type="Gene3D" id="2.115.10.20">
    <property type="entry name" value="Glycosyl hydrolase domain, family 43"/>
    <property type="match status" value="1"/>
</dbReference>
<evidence type="ECO:0000313" key="2">
    <source>
        <dbReference type="Proteomes" id="UP000243819"/>
    </source>
</evidence>
<dbReference type="STRING" id="1120990.SAMN03080614_100322"/>
<keyword evidence="2" id="KW-1185">Reference proteome</keyword>
<dbReference type="EMBL" id="FOIF01000003">
    <property type="protein sequence ID" value="SES68399.1"/>
    <property type="molecule type" value="Genomic_DNA"/>
</dbReference>
<dbReference type="AlphaFoldDB" id="A0A1H9YHI0"/>